<dbReference type="NCBIfam" id="TIGR00082">
    <property type="entry name" value="rbfA"/>
    <property type="match status" value="1"/>
</dbReference>
<dbReference type="Pfam" id="PF02033">
    <property type="entry name" value="RBFA"/>
    <property type="match status" value="1"/>
</dbReference>
<dbReference type="InterPro" id="IPR015946">
    <property type="entry name" value="KH_dom-like_a/b"/>
</dbReference>
<gene>
    <name evidence="2 3" type="primary">rbfA</name>
    <name evidence="3" type="ORF">ED208_07930</name>
</gene>
<accession>A0A3N0VDW2</accession>
<comment type="subunit">
    <text evidence="2">Monomer. Binds 30S ribosomal subunits, but not 50S ribosomal subunits or 70S ribosomes.</text>
</comment>
<protein>
    <recommendedName>
        <fullName evidence="2">Ribosome-binding factor A</fullName>
    </recommendedName>
</protein>
<evidence type="ECO:0000256" key="2">
    <source>
        <dbReference type="HAMAP-Rule" id="MF_00003"/>
    </source>
</evidence>
<keyword evidence="2" id="KW-0963">Cytoplasm</keyword>
<comment type="caution">
    <text evidence="3">The sequence shown here is derived from an EMBL/GenBank/DDBJ whole genome shotgun (WGS) entry which is preliminary data.</text>
</comment>
<reference evidence="3 4" key="1">
    <citation type="submission" date="2018-10" db="EMBL/GenBank/DDBJ databases">
        <authorList>
            <person name="Chen W.-M."/>
        </authorList>
    </citation>
    <scope>NUCLEOTIDE SEQUENCE [LARGE SCALE GENOMIC DNA]</scope>
    <source>
        <strain evidence="3 4">THS-13</strain>
    </source>
</reference>
<dbReference type="GO" id="GO:0005829">
    <property type="term" value="C:cytosol"/>
    <property type="evidence" value="ECO:0007669"/>
    <property type="project" value="TreeGrafter"/>
</dbReference>
<comment type="subcellular location">
    <subcellularLocation>
        <location evidence="2">Cytoplasm</location>
    </subcellularLocation>
</comment>
<organism evidence="3 4">
    <name type="scientific">Stagnimonas aquatica</name>
    <dbReference type="NCBI Taxonomy" id="2689987"/>
    <lineage>
        <taxon>Bacteria</taxon>
        <taxon>Pseudomonadati</taxon>
        <taxon>Pseudomonadota</taxon>
        <taxon>Gammaproteobacteria</taxon>
        <taxon>Nevskiales</taxon>
        <taxon>Nevskiaceae</taxon>
        <taxon>Stagnimonas</taxon>
    </lineage>
</organism>
<dbReference type="PANTHER" id="PTHR33515">
    <property type="entry name" value="RIBOSOME-BINDING FACTOR A, CHLOROPLASTIC-RELATED"/>
    <property type="match status" value="1"/>
</dbReference>
<dbReference type="HAMAP" id="MF_00003">
    <property type="entry name" value="RbfA"/>
    <property type="match status" value="1"/>
</dbReference>
<evidence type="ECO:0000313" key="3">
    <source>
        <dbReference type="EMBL" id="ROH90900.1"/>
    </source>
</evidence>
<comment type="function">
    <text evidence="2">One of several proteins that assist in the late maturation steps of the functional core of the 30S ribosomal subunit. Associates with free 30S ribosomal subunits (but not with 30S subunits that are part of 70S ribosomes or polysomes). Required for efficient processing of 16S rRNA. May interact with the 5'-terminal helix region of 16S rRNA.</text>
</comment>
<dbReference type="FunCoup" id="A0A3N0VDW2">
    <property type="interactions" value="487"/>
</dbReference>
<dbReference type="RefSeq" id="WP_123211355.1">
    <property type="nucleotide sequence ID" value="NZ_RJVO01000003.1"/>
</dbReference>
<dbReference type="InterPro" id="IPR000238">
    <property type="entry name" value="RbfA"/>
</dbReference>
<dbReference type="GO" id="GO:0030490">
    <property type="term" value="P:maturation of SSU-rRNA"/>
    <property type="evidence" value="ECO:0007669"/>
    <property type="project" value="UniProtKB-UniRule"/>
</dbReference>
<name>A0A3N0VDW2_9GAMM</name>
<dbReference type="GO" id="GO:0043024">
    <property type="term" value="F:ribosomal small subunit binding"/>
    <property type="evidence" value="ECO:0007669"/>
    <property type="project" value="TreeGrafter"/>
</dbReference>
<dbReference type="InterPro" id="IPR023799">
    <property type="entry name" value="RbfA_dom_sf"/>
</dbReference>
<dbReference type="Gene3D" id="3.30.300.20">
    <property type="match status" value="1"/>
</dbReference>
<evidence type="ECO:0000256" key="1">
    <source>
        <dbReference type="ARBA" id="ARBA00022517"/>
    </source>
</evidence>
<dbReference type="AlphaFoldDB" id="A0A3N0VDW2"/>
<dbReference type="PANTHER" id="PTHR33515:SF1">
    <property type="entry name" value="RIBOSOME-BINDING FACTOR A, CHLOROPLASTIC-RELATED"/>
    <property type="match status" value="1"/>
</dbReference>
<dbReference type="EMBL" id="RJVO01000003">
    <property type="protein sequence ID" value="ROH90900.1"/>
    <property type="molecule type" value="Genomic_DNA"/>
</dbReference>
<evidence type="ECO:0000313" key="4">
    <source>
        <dbReference type="Proteomes" id="UP000282106"/>
    </source>
</evidence>
<dbReference type="InParanoid" id="A0A3N0VDW2"/>
<proteinExistence type="inferred from homology"/>
<comment type="similarity">
    <text evidence="2">Belongs to the RbfA family.</text>
</comment>
<keyword evidence="4" id="KW-1185">Reference proteome</keyword>
<dbReference type="Proteomes" id="UP000282106">
    <property type="component" value="Unassembled WGS sequence"/>
</dbReference>
<dbReference type="SUPFAM" id="SSF89919">
    <property type="entry name" value="Ribosome-binding factor A, RbfA"/>
    <property type="match status" value="1"/>
</dbReference>
<keyword evidence="1 2" id="KW-0690">Ribosome biogenesis</keyword>
<sequence>MASKRDYPRAARFNAELRAVLTEILRADVIRDPRVAGAGLTVTSVDVTPDLANAHVWVSSLVDDAKLAEAVKGLNHAAGKLRHEVGQRIQVRHLPLLRFTADQATREGDRITALIRTVVAEDREHARSRGEDSESE</sequence>